<dbReference type="PRINTS" id="PR00464">
    <property type="entry name" value="EP450II"/>
</dbReference>
<reference evidence="15 16" key="1">
    <citation type="submission" date="2024-03" db="EMBL/GenBank/DDBJ databases">
        <title>The genome assembly and annotation of the cricket Gryllus longicercus Weissman &amp; Gray.</title>
        <authorList>
            <person name="Szrajer S."/>
            <person name="Gray D."/>
            <person name="Ylla G."/>
        </authorList>
    </citation>
    <scope>NUCLEOTIDE SEQUENCE [LARGE SCALE GENOMIC DNA]</scope>
    <source>
        <strain evidence="15">DAG 2021-001</strain>
        <tissue evidence="15">Whole body minus gut</tissue>
    </source>
</reference>
<dbReference type="PROSITE" id="PS00086">
    <property type="entry name" value="CYTOCHROME_P450"/>
    <property type="match status" value="1"/>
</dbReference>
<keyword evidence="11 14" id="KW-0503">Monooxygenase</keyword>
<evidence type="ECO:0000256" key="2">
    <source>
        <dbReference type="ARBA" id="ARBA00004174"/>
    </source>
</evidence>
<comment type="subcellular location">
    <subcellularLocation>
        <location evidence="3">Endoplasmic reticulum membrane</location>
        <topology evidence="3">Peripheral membrane protein</topology>
    </subcellularLocation>
    <subcellularLocation>
        <location evidence="2">Microsome membrane</location>
        <topology evidence="2">Peripheral membrane protein</topology>
    </subcellularLocation>
</comment>
<keyword evidence="8" id="KW-0492">Microsome</keyword>
<keyword evidence="6 13" id="KW-0479">Metal-binding</keyword>
<evidence type="ECO:0000313" key="15">
    <source>
        <dbReference type="EMBL" id="KAK7861749.1"/>
    </source>
</evidence>
<keyword evidence="7" id="KW-0256">Endoplasmic reticulum</keyword>
<comment type="cofactor">
    <cofactor evidence="1 13">
        <name>heme</name>
        <dbReference type="ChEBI" id="CHEBI:30413"/>
    </cofactor>
</comment>
<dbReference type="SUPFAM" id="SSF48264">
    <property type="entry name" value="Cytochrome P450"/>
    <property type="match status" value="1"/>
</dbReference>
<dbReference type="InterPro" id="IPR036396">
    <property type="entry name" value="Cyt_P450_sf"/>
</dbReference>
<gene>
    <name evidence="15" type="ORF">R5R35_002485</name>
</gene>
<evidence type="ECO:0000256" key="6">
    <source>
        <dbReference type="ARBA" id="ARBA00022723"/>
    </source>
</evidence>
<evidence type="ECO:0000256" key="7">
    <source>
        <dbReference type="ARBA" id="ARBA00022824"/>
    </source>
</evidence>
<evidence type="ECO:0000256" key="12">
    <source>
        <dbReference type="ARBA" id="ARBA00023136"/>
    </source>
</evidence>
<keyword evidence="10 13" id="KW-0408">Iron</keyword>
<dbReference type="Pfam" id="PF00067">
    <property type="entry name" value="p450"/>
    <property type="match status" value="1"/>
</dbReference>
<dbReference type="InterPro" id="IPR017972">
    <property type="entry name" value="Cyt_P450_CS"/>
</dbReference>
<organism evidence="15 16">
    <name type="scientific">Gryllus longicercus</name>
    <dbReference type="NCBI Taxonomy" id="2509291"/>
    <lineage>
        <taxon>Eukaryota</taxon>
        <taxon>Metazoa</taxon>
        <taxon>Ecdysozoa</taxon>
        <taxon>Arthropoda</taxon>
        <taxon>Hexapoda</taxon>
        <taxon>Insecta</taxon>
        <taxon>Pterygota</taxon>
        <taxon>Neoptera</taxon>
        <taxon>Polyneoptera</taxon>
        <taxon>Orthoptera</taxon>
        <taxon>Ensifera</taxon>
        <taxon>Gryllidea</taxon>
        <taxon>Grylloidea</taxon>
        <taxon>Gryllidae</taxon>
        <taxon>Gryllinae</taxon>
        <taxon>Gryllus</taxon>
    </lineage>
</organism>
<keyword evidence="9 14" id="KW-0560">Oxidoreductase</keyword>
<comment type="caution">
    <text evidence="15">The sequence shown here is derived from an EMBL/GenBank/DDBJ whole genome shotgun (WGS) entry which is preliminary data.</text>
</comment>
<keyword evidence="12" id="KW-0472">Membrane</keyword>
<dbReference type="EMBL" id="JAZDUA010000301">
    <property type="protein sequence ID" value="KAK7861749.1"/>
    <property type="molecule type" value="Genomic_DNA"/>
</dbReference>
<evidence type="ECO:0000256" key="9">
    <source>
        <dbReference type="ARBA" id="ARBA00023002"/>
    </source>
</evidence>
<protein>
    <recommendedName>
        <fullName evidence="17">Cytochrome P450</fullName>
    </recommendedName>
</protein>
<evidence type="ECO:0000256" key="1">
    <source>
        <dbReference type="ARBA" id="ARBA00001971"/>
    </source>
</evidence>
<accession>A0AAN9Z3N4</accession>
<dbReference type="CDD" id="cd11056">
    <property type="entry name" value="CYP6-like"/>
    <property type="match status" value="1"/>
</dbReference>
<feature type="binding site" description="axial binding residue" evidence="13">
    <location>
        <position position="457"/>
    </location>
    <ligand>
        <name>heme</name>
        <dbReference type="ChEBI" id="CHEBI:30413"/>
    </ligand>
    <ligandPart>
        <name>Fe</name>
        <dbReference type="ChEBI" id="CHEBI:18248"/>
    </ligandPart>
</feature>
<dbReference type="PRINTS" id="PR00385">
    <property type="entry name" value="P450"/>
</dbReference>
<proteinExistence type="inferred from homology"/>
<dbReference type="FunFam" id="1.10.630.10:FF:000042">
    <property type="entry name" value="Cytochrome P450"/>
    <property type="match status" value="1"/>
</dbReference>
<evidence type="ECO:0000256" key="8">
    <source>
        <dbReference type="ARBA" id="ARBA00022848"/>
    </source>
</evidence>
<name>A0AAN9Z3N4_9ORTH</name>
<dbReference type="Proteomes" id="UP001378592">
    <property type="component" value="Unassembled WGS sequence"/>
</dbReference>
<dbReference type="PANTHER" id="PTHR24292:SF45">
    <property type="entry name" value="CYTOCHROME P450 6G1-RELATED"/>
    <property type="match status" value="1"/>
</dbReference>
<keyword evidence="5 13" id="KW-0349">Heme</keyword>
<dbReference type="InterPro" id="IPR001128">
    <property type="entry name" value="Cyt_P450"/>
</dbReference>
<evidence type="ECO:0000256" key="4">
    <source>
        <dbReference type="ARBA" id="ARBA00010617"/>
    </source>
</evidence>
<dbReference type="InterPro" id="IPR002402">
    <property type="entry name" value="Cyt_P450_E_grp-II"/>
</dbReference>
<sequence>MALAAGALAYAAALLCAALAAAYLYFTRHFRHWAAKGVPHERPLPFVGNFKDVVLMRTSMGLLAKEVYERRKREPFVGLFAFDQPVLQIHDLALARAVLVKDFHAFTDRSCSANARVDPLPVRSLFALTGDHWKRSRAALTPSFTSGKMKRMYQLVTQCGQLLLDTISNEGYADKPVVAYELTSRYTMDSIASCAFGIQGNTLADPDAAFRRTLLQHFEFSPRRALVMATAWFAPALIDLLGLKLTKQEVEDFVRGTIVTTIRQREKDQAKRNDLLDSLIQLKQAGSIEDDEDRGEQMANKLVLEEEDVCAHSFAFLMDGFETTASTLNYMLFELARNDAVQDKLRKEIQDAIIDGSISYETLHGLKYLDMVMQETLRKYPPLPFISRTSTSKYTLPGTNVTLEKGSRIILPMYGFHMDPEFHRNPKIFDPDRFSEENKRNIPNYSFMPFSEGPRNCIGMRFAHMQTKSAVAHLLSKYSVHPCSSTPEEIIFNPKTFLLQPKYGIELILRRL</sequence>
<keyword evidence="16" id="KW-1185">Reference proteome</keyword>
<dbReference type="PANTHER" id="PTHR24292">
    <property type="entry name" value="CYTOCHROME P450"/>
    <property type="match status" value="1"/>
</dbReference>
<evidence type="ECO:0000313" key="16">
    <source>
        <dbReference type="Proteomes" id="UP001378592"/>
    </source>
</evidence>
<dbReference type="GO" id="GO:0004497">
    <property type="term" value="F:monooxygenase activity"/>
    <property type="evidence" value="ECO:0007669"/>
    <property type="project" value="UniProtKB-KW"/>
</dbReference>
<dbReference type="GO" id="GO:0020037">
    <property type="term" value="F:heme binding"/>
    <property type="evidence" value="ECO:0007669"/>
    <property type="project" value="InterPro"/>
</dbReference>
<evidence type="ECO:0000256" key="11">
    <source>
        <dbReference type="ARBA" id="ARBA00023033"/>
    </source>
</evidence>
<evidence type="ECO:0008006" key="17">
    <source>
        <dbReference type="Google" id="ProtNLM"/>
    </source>
</evidence>
<evidence type="ECO:0000256" key="10">
    <source>
        <dbReference type="ARBA" id="ARBA00023004"/>
    </source>
</evidence>
<evidence type="ECO:0000256" key="13">
    <source>
        <dbReference type="PIRSR" id="PIRSR602402-1"/>
    </source>
</evidence>
<comment type="similarity">
    <text evidence="4 14">Belongs to the cytochrome P450 family.</text>
</comment>
<evidence type="ECO:0000256" key="14">
    <source>
        <dbReference type="RuleBase" id="RU000461"/>
    </source>
</evidence>
<evidence type="ECO:0000256" key="5">
    <source>
        <dbReference type="ARBA" id="ARBA00022617"/>
    </source>
</evidence>
<dbReference type="GO" id="GO:0016705">
    <property type="term" value="F:oxidoreductase activity, acting on paired donors, with incorporation or reduction of molecular oxygen"/>
    <property type="evidence" value="ECO:0007669"/>
    <property type="project" value="InterPro"/>
</dbReference>
<dbReference type="GO" id="GO:0005789">
    <property type="term" value="C:endoplasmic reticulum membrane"/>
    <property type="evidence" value="ECO:0007669"/>
    <property type="project" value="UniProtKB-SubCell"/>
</dbReference>
<dbReference type="GO" id="GO:0005506">
    <property type="term" value="F:iron ion binding"/>
    <property type="evidence" value="ECO:0007669"/>
    <property type="project" value="InterPro"/>
</dbReference>
<dbReference type="InterPro" id="IPR050476">
    <property type="entry name" value="Insect_CytP450_Detox"/>
</dbReference>
<evidence type="ECO:0000256" key="3">
    <source>
        <dbReference type="ARBA" id="ARBA00004406"/>
    </source>
</evidence>
<dbReference type="Gene3D" id="1.10.630.10">
    <property type="entry name" value="Cytochrome P450"/>
    <property type="match status" value="1"/>
</dbReference>
<dbReference type="AlphaFoldDB" id="A0AAN9Z3N4"/>